<dbReference type="PANTHER" id="PTHR43544">
    <property type="entry name" value="SHORT-CHAIN DEHYDROGENASE/REDUCTASE"/>
    <property type="match status" value="1"/>
</dbReference>
<accession>A0A2P7ZJK9</accession>
<comment type="caution">
    <text evidence="3">The sequence shown here is derived from an EMBL/GenBank/DDBJ whole genome shotgun (WGS) entry which is preliminary data.</text>
</comment>
<dbReference type="Proteomes" id="UP000243723">
    <property type="component" value="Unassembled WGS sequence"/>
</dbReference>
<dbReference type="STRING" id="40998.A0A2P7ZJK9"/>
<comment type="similarity">
    <text evidence="1 2">Belongs to the short-chain dehydrogenases/reductases (SDR) family.</text>
</comment>
<dbReference type="Pfam" id="PF00106">
    <property type="entry name" value="adh_short"/>
    <property type="match status" value="1"/>
</dbReference>
<evidence type="ECO:0000256" key="2">
    <source>
        <dbReference type="RuleBase" id="RU000363"/>
    </source>
</evidence>
<evidence type="ECO:0000313" key="3">
    <source>
        <dbReference type="EMBL" id="PSK48388.1"/>
    </source>
</evidence>
<gene>
    <name evidence="3" type="ORF">B9Z65_5564</name>
</gene>
<keyword evidence="4" id="KW-1185">Reference proteome</keyword>
<dbReference type="InterPro" id="IPR002347">
    <property type="entry name" value="SDR_fam"/>
</dbReference>
<evidence type="ECO:0000256" key="1">
    <source>
        <dbReference type="ARBA" id="ARBA00006484"/>
    </source>
</evidence>
<organism evidence="3 4">
    <name type="scientific">Elsinoe australis</name>
    <dbReference type="NCBI Taxonomy" id="40998"/>
    <lineage>
        <taxon>Eukaryota</taxon>
        <taxon>Fungi</taxon>
        <taxon>Dikarya</taxon>
        <taxon>Ascomycota</taxon>
        <taxon>Pezizomycotina</taxon>
        <taxon>Dothideomycetes</taxon>
        <taxon>Dothideomycetidae</taxon>
        <taxon>Myriangiales</taxon>
        <taxon>Elsinoaceae</taxon>
        <taxon>Elsinoe</taxon>
    </lineage>
</organism>
<sequence>MAASKQIVLITGANKGIGLELARQLLADSNRHVLLGSRSVERGEAAVKELESQKPPGTVELLTLDVTKEDSINAAAKHVESQHGKLDVLVNNAGIYDLKGTFQQAMQESFLANATGTALMGDAFLSLLKKSSSTPRVLNVSSGLGSVAMRLDSKSVMNSIPVAIQYRASKAAMNMISADQAARFGEFGIKVFAYCPGFTVSTLHDMNKAENGARATADSVAPMVKVLNGERDAEHGGFLHDPEGQYPW</sequence>
<protein>
    <submittedName>
        <fullName evidence="3">Uncharacterized protein</fullName>
    </submittedName>
</protein>
<dbReference type="EMBL" id="NHZQ01000177">
    <property type="protein sequence ID" value="PSK48388.1"/>
    <property type="molecule type" value="Genomic_DNA"/>
</dbReference>
<dbReference type="GO" id="GO:0016491">
    <property type="term" value="F:oxidoreductase activity"/>
    <property type="evidence" value="ECO:0007669"/>
    <property type="project" value="TreeGrafter"/>
</dbReference>
<dbReference type="PANTHER" id="PTHR43544:SF32">
    <property type="entry name" value="CHAIN DEHYDROGENASE, PUTATIVE (AFU_ORTHOLOGUE AFUA_5G01530)-RELATED"/>
    <property type="match status" value="1"/>
</dbReference>
<evidence type="ECO:0000313" key="4">
    <source>
        <dbReference type="Proteomes" id="UP000243723"/>
    </source>
</evidence>
<dbReference type="GO" id="GO:0005737">
    <property type="term" value="C:cytoplasm"/>
    <property type="evidence" value="ECO:0007669"/>
    <property type="project" value="TreeGrafter"/>
</dbReference>
<dbReference type="PRINTS" id="PR00080">
    <property type="entry name" value="SDRFAMILY"/>
</dbReference>
<reference evidence="3 4" key="1">
    <citation type="submission" date="2017-05" db="EMBL/GenBank/DDBJ databases">
        <title>Draft genome sequence of Elsinoe australis.</title>
        <authorList>
            <person name="Cheng Q."/>
        </authorList>
    </citation>
    <scope>NUCLEOTIDE SEQUENCE [LARGE SCALE GENOMIC DNA]</scope>
    <source>
        <strain evidence="3 4">NL1</strain>
    </source>
</reference>
<dbReference type="GO" id="GO:0019748">
    <property type="term" value="P:secondary metabolic process"/>
    <property type="evidence" value="ECO:0007669"/>
    <property type="project" value="TreeGrafter"/>
</dbReference>
<dbReference type="AlphaFoldDB" id="A0A2P7ZJK9"/>
<name>A0A2P7ZJK9_9PEZI</name>
<proteinExistence type="inferred from homology"/>
<dbReference type="InterPro" id="IPR051468">
    <property type="entry name" value="Fungal_SecMetab_SDRs"/>
</dbReference>
<dbReference type="InterPro" id="IPR036291">
    <property type="entry name" value="NAD(P)-bd_dom_sf"/>
</dbReference>
<dbReference type="PRINTS" id="PR00081">
    <property type="entry name" value="GDHRDH"/>
</dbReference>
<dbReference type="SUPFAM" id="SSF51735">
    <property type="entry name" value="NAD(P)-binding Rossmann-fold domains"/>
    <property type="match status" value="1"/>
</dbReference>
<dbReference type="OrthoDB" id="191139at2759"/>
<dbReference type="Gene3D" id="3.40.50.720">
    <property type="entry name" value="NAD(P)-binding Rossmann-like Domain"/>
    <property type="match status" value="1"/>
</dbReference>